<dbReference type="EMBL" id="SNRY01004109">
    <property type="protein sequence ID" value="KAA6318704.1"/>
    <property type="molecule type" value="Genomic_DNA"/>
</dbReference>
<protein>
    <submittedName>
        <fullName evidence="1">Uncharacterized protein</fullName>
    </submittedName>
</protein>
<proteinExistence type="predicted"/>
<evidence type="ECO:0000313" key="1">
    <source>
        <dbReference type="EMBL" id="KAA6318704.1"/>
    </source>
</evidence>
<organism evidence="1">
    <name type="scientific">termite gut metagenome</name>
    <dbReference type="NCBI Taxonomy" id="433724"/>
    <lineage>
        <taxon>unclassified sequences</taxon>
        <taxon>metagenomes</taxon>
        <taxon>organismal metagenomes</taxon>
    </lineage>
</organism>
<gene>
    <name evidence="1" type="ORF">EZS27_031325</name>
</gene>
<comment type="caution">
    <text evidence="1">The sequence shown here is derived from an EMBL/GenBank/DDBJ whole genome shotgun (WGS) entry which is preliminary data.</text>
</comment>
<sequence length="319" mass="37682">MKPEKLYIPTSTLNFNNIMSSESVSPAKFYSERGFGYKRFEKVEPNHLNYSIILYNQYPVFDINDKELENYPMVIEVDIKSINEDVLKKGNENTYFSEETIYINPISTRFFFRNKREQISTLAKAEPSIEAKMVSVYSNCFCILDESIERFDWRKKINKITEEPWRDTAENVSRDRRINKLKGFLYAYLIGYNKKTKPEIISLKKISREIKNVLSAIIINPQGYPTNQQKEKLNSLFQNFEYNLEKAEGISERIDTIIKEESKAYRTNEKDDFDIIAYLKDKNLYGIRKADICLKDNFALSYNVNELRQILNFPLTFHI</sequence>
<accession>A0A5J4QCM4</accession>
<reference evidence="1" key="1">
    <citation type="submission" date="2019-03" db="EMBL/GenBank/DDBJ databases">
        <title>Single cell metagenomics reveals metabolic interactions within the superorganism composed of flagellate Streblomastix strix and complex community of Bacteroidetes bacteria on its surface.</title>
        <authorList>
            <person name="Treitli S.C."/>
            <person name="Kolisko M."/>
            <person name="Husnik F."/>
            <person name="Keeling P."/>
            <person name="Hampl V."/>
        </authorList>
    </citation>
    <scope>NUCLEOTIDE SEQUENCE</scope>
    <source>
        <strain evidence="1">STM</strain>
    </source>
</reference>
<dbReference type="AlphaFoldDB" id="A0A5J4QCM4"/>
<name>A0A5J4QCM4_9ZZZZ</name>